<sequence length="567" mass="62277">MMVQPGWHAIVPCERDIRQVYLAIESPLISKRCAGAAGLLGIFQAQSLSSRNVILSYSKMFAPHFGPDQVPSPWELDAWSLLLFPEEAEKRPSSQHRDRGTAARPDEAFAQDRALADLPADMNASRPSSGHAAVLSVSVSAPAVARGNFGPDSTLDNISDPSLGFKTAVQSSGTIFSWMPPPASGIPPADVSLSQEPCRTLLLQQYGERAAAHVRLHKRRKLSAAAKTTARDTEPCRFAQDPSFKRKRHLSSLKENELGALVATLQQPQHQQHDSHLDCLQSLHNIVNLTRLPGTDNASPVDKLRQSSLKRIMVQPGWHAVVPCERDITQVYRALEVGDLDIPLHLSSAEHGRQMTLRDLTNIPDDQHGRLFAGMNQQIVNAMALKRFEGDAAHLTMQRCAGAIGLLGCVFFRTNSGLHLHGKVLVDGRHLHMQEEQACLDPAEIMRILQLDARQAEAAHRIWSQAMVQLSRLQTEQGKILSRIRLGDAQSAAWQQSATCSASHQSAGIWPMDLSPASWPLPEPYESYGCACAAAPHGSDCHFFRTAVTFPSYPGMPLAWPWDLEGL</sequence>
<dbReference type="EMBL" id="JALJOV010000187">
    <property type="protein sequence ID" value="KAK9866121.1"/>
    <property type="molecule type" value="Genomic_DNA"/>
</dbReference>
<comment type="caution">
    <text evidence="1">The sequence shown here is derived from an EMBL/GenBank/DDBJ whole genome shotgun (WGS) entry which is preliminary data.</text>
</comment>
<keyword evidence="2" id="KW-1185">Reference proteome</keyword>
<evidence type="ECO:0000313" key="1">
    <source>
        <dbReference type="EMBL" id="KAK9866121.1"/>
    </source>
</evidence>
<reference evidence="1 2" key="1">
    <citation type="journal article" date="2024" name="Nat. Commun.">
        <title>Phylogenomics reveals the evolutionary origins of lichenization in chlorophyte algae.</title>
        <authorList>
            <person name="Puginier C."/>
            <person name="Libourel C."/>
            <person name="Otte J."/>
            <person name="Skaloud P."/>
            <person name="Haon M."/>
            <person name="Grisel S."/>
            <person name="Petersen M."/>
            <person name="Berrin J.G."/>
            <person name="Delaux P.M."/>
            <person name="Dal Grande F."/>
            <person name="Keller J."/>
        </authorList>
    </citation>
    <scope>NUCLEOTIDE SEQUENCE [LARGE SCALE GENOMIC DNA]</scope>
    <source>
        <strain evidence="1 2">SAG 2523</strain>
    </source>
</reference>
<accession>A0AAW1TB03</accession>
<organism evidence="1 2">
    <name type="scientific">Apatococcus fuscideae</name>
    <dbReference type="NCBI Taxonomy" id="2026836"/>
    <lineage>
        <taxon>Eukaryota</taxon>
        <taxon>Viridiplantae</taxon>
        <taxon>Chlorophyta</taxon>
        <taxon>core chlorophytes</taxon>
        <taxon>Trebouxiophyceae</taxon>
        <taxon>Chlorellales</taxon>
        <taxon>Chlorellaceae</taxon>
        <taxon>Apatococcus</taxon>
    </lineage>
</organism>
<dbReference type="Proteomes" id="UP001485043">
    <property type="component" value="Unassembled WGS sequence"/>
</dbReference>
<gene>
    <name evidence="1" type="ORF">WJX84_002673</name>
</gene>
<name>A0AAW1TB03_9CHLO</name>
<protein>
    <submittedName>
        <fullName evidence="1">Uncharacterized protein</fullName>
    </submittedName>
</protein>
<dbReference type="AlphaFoldDB" id="A0AAW1TB03"/>
<proteinExistence type="predicted"/>
<evidence type="ECO:0000313" key="2">
    <source>
        <dbReference type="Proteomes" id="UP001485043"/>
    </source>
</evidence>